<protein>
    <submittedName>
        <fullName evidence="2">ROK family protein</fullName>
    </submittedName>
</protein>
<dbReference type="EMBL" id="JBHSNA010000004">
    <property type="protein sequence ID" value="MFC5566287.1"/>
    <property type="molecule type" value="Genomic_DNA"/>
</dbReference>
<dbReference type="Pfam" id="PF00480">
    <property type="entry name" value="ROK"/>
    <property type="match status" value="1"/>
</dbReference>
<dbReference type="InterPro" id="IPR036388">
    <property type="entry name" value="WH-like_DNA-bd_sf"/>
</dbReference>
<dbReference type="SUPFAM" id="SSF46785">
    <property type="entry name" value="Winged helix' DNA-binding domain"/>
    <property type="match status" value="1"/>
</dbReference>
<dbReference type="InterPro" id="IPR011991">
    <property type="entry name" value="ArsR-like_HTH"/>
</dbReference>
<proteinExistence type="inferred from homology"/>
<evidence type="ECO:0000313" key="2">
    <source>
        <dbReference type="EMBL" id="MFC5566287.1"/>
    </source>
</evidence>
<evidence type="ECO:0000313" key="3">
    <source>
        <dbReference type="Proteomes" id="UP001596056"/>
    </source>
</evidence>
<dbReference type="Gene3D" id="1.10.10.10">
    <property type="entry name" value="Winged helix-like DNA-binding domain superfamily/Winged helix DNA-binding domain"/>
    <property type="match status" value="1"/>
</dbReference>
<sequence>METGAVRGLSAGVNQQGLRDHNERLILSTLQRHGPLPGSDLARVAGLSAQTVSVILRELEGEGLIRRGAPQRGRVGKPRIPMGLSPEGAFSVGLKIGRRSADLLLSDLAGGVRGQLQATYRWPVPEEVFAFLRRGLESFTAAMRPEEAARIAGIGIAKPYEIWDWHAALGAPDGALDAWRTVDYAAAAAAFSPLPVFLENDGTAACRAEQVHGRGREFRDFAYFFVGSFIGGGVVLNHGVLEGAFGNAGAFGSLPVRDDGGRDRQLIDVASLFLLEEALIREGVPTARLWTQPQDWSAFRAPLDAWIAGTARQLARAAVTVCAVIDFEAVLIDGAFPPDVRARLVEAARAELAHLDRRGLSPIRIEEGQVGGNARALGAASAPLFARYLLNTHGAGTAA</sequence>
<organism evidence="2 3">
    <name type="scientific">Rubellimicrobium aerolatum</name>
    <dbReference type="NCBI Taxonomy" id="490979"/>
    <lineage>
        <taxon>Bacteria</taxon>
        <taxon>Pseudomonadati</taxon>
        <taxon>Pseudomonadota</taxon>
        <taxon>Alphaproteobacteria</taxon>
        <taxon>Rhodobacterales</taxon>
        <taxon>Roseobacteraceae</taxon>
        <taxon>Rubellimicrobium</taxon>
    </lineage>
</organism>
<dbReference type="InterPro" id="IPR036390">
    <property type="entry name" value="WH_DNA-bd_sf"/>
</dbReference>
<comment type="caution">
    <text evidence="2">The sequence shown here is derived from an EMBL/GenBank/DDBJ whole genome shotgun (WGS) entry which is preliminary data.</text>
</comment>
<evidence type="ECO:0000256" key="1">
    <source>
        <dbReference type="ARBA" id="ARBA00006479"/>
    </source>
</evidence>
<reference evidence="3" key="1">
    <citation type="journal article" date="2019" name="Int. J. Syst. Evol. Microbiol.">
        <title>The Global Catalogue of Microorganisms (GCM) 10K type strain sequencing project: providing services to taxonomists for standard genome sequencing and annotation.</title>
        <authorList>
            <consortium name="The Broad Institute Genomics Platform"/>
            <consortium name="The Broad Institute Genome Sequencing Center for Infectious Disease"/>
            <person name="Wu L."/>
            <person name="Ma J."/>
        </authorList>
    </citation>
    <scope>NUCLEOTIDE SEQUENCE [LARGE SCALE GENOMIC DNA]</scope>
    <source>
        <strain evidence="3">KACC 11588</strain>
    </source>
</reference>
<accession>A0ABW0SBH1</accession>
<dbReference type="Gene3D" id="3.30.420.40">
    <property type="match status" value="2"/>
</dbReference>
<gene>
    <name evidence="2" type="ORF">ACFPOC_07610</name>
</gene>
<name>A0ABW0SBH1_9RHOB</name>
<dbReference type="InterPro" id="IPR000600">
    <property type="entry name" value="ROK"/>
</dbReference>
<keyword evidence="3" id="KW-1185">Reference proteome</keyword>
<dbReference type="Pfam" id="PF13412">
    <property type="entry name" value="HTH_24"/>
    <property type="match status" value="1"/>
</dbReference>
<dbReference type="RefSeq" id="WP_209839297.1">
    <property type="nucleotide sequence ID" value="NZ_JAGGJP010000004.1"/>
</dbReference>
<dbReference type="CDD" id="cd00090">
    <property type="entry name" value="HTH_ARSR"/>
    <property type="match status" value="1"/>
</dbReference>
<comment type="similarity">
    <text evidence="1">Belongs to the ROK (NagC/XylR) family.</text>
</comment>
<dbReference type="PANTHER" id="PTHR18964">
    <property type="entry name" value="ROK (REPRESSOR, ORF, KINASE) FAMILY"/>
    <property type="match status" value="1"/>
</dbReference>
<dbReference type="SUPFAM" id="SSF53067">
    <property type="entry name" value="Actin-like ATPase domain"/>
    <property type="match status" value="1"/>
</dbReference>
<dbReference type="InterPro" id="IPR043129">
    <property type="entry name" value="ATPase_NBD"/>
</dbReference>
<dbReference type="PANTHER" id="PTHR18964:SF149">
    <property type="entry name" value="BIFUNCTIONAL UDP-N-ACETYLGLUCOSAMINE 2-EPIMERASE_N-ACETYLMANNOSAMINE KINASE"/>
    <property type="match status" value="1"/>
</dbReference>
<dbReference type="Proteomes" id="UP001596056">
    <property type="component" value="Unassembled WGS sequence"/>
</dbReference>